<feature type="domain" description="Carbohydrate kinase FGGY N-terminal" evidence="5">
    <location>
        <begin position="3"/>
        <end position="250"/>
    </location>
</feature>
<name>A0A938XDL5_9CLOT</name>
<evidence type="ECO:0000259" key="6">
    <source>
        <dbReference type="Pfam" id="PF02782"/>
    </source>
</evidence>
<dbReference type="AlphaFoldDB" id="A0A938XDL5"/>
<keyword evidence="2 4" id="KW-0808">Transferase</keyword>
<dbReference type="GO" id="GO:0016301">
    <property type="term" value="F:kinase activity"/>
    <property type="evidence" value="ECO:0007669"/>
    <property type="project" value="UniProtKB-KW"/>
</dbReference>
<sequence>MDYILGIDVGTSNVKAVLFDENGAEVRVASREAETINDGGNREEQDMFLVWEKVKACVRELASSRSVDGGSIRGIGVTGQGEGCWLIDREGNPVQNAILWCDGRAVPEVRRITGEHPEVGQLYHTTTGTPPLLGNQMILLRWMKTNRKEVLDRADKLIFCKDWVRYKMTGVLGTEITDSFTSLVDAQTGRIADELMRAMDIYEYRSYLPDPVSSDTVTGVTTEAFARETGLPAGIPVIAGALDTSATAVGLGAIHEKDACVILGTTCASEIVMKKEDCRFGAENTRYEKHPITELYVELQPTLNGTPNIDWMLENIAKTKDFNEIDRIVDSVPVGCGGVVYHPYISVAGERAPFYHPYARASFFGISQVTTRDQLIRAVYEGISLSIRDCLQNIDKDAKIYLAGGGAKSPVWAQMIADVMGKTVMIPEGKELGAKGVAIIAGVKLGMYSSYEEAVAKACTFRRTYEPNLQRTKKYDLLYELFRQVRLHNQQIWDYRHQMNKKIQAISEEE</sequence>
<dbReference type="SUPFAM" id="SSF53067">
    <property type="entry name" value="Actin-like ATPase domain"/>
    <property type="match status" value="2"/>
</dbReference>
<dbReference type="PIRSF" id="PIRSF000538">
    <property type="entry name" value="GlpK"/>
    <property type="match status" value="1"/>
</dbReference>
<dbReference type="InterPro" id="IPR050406">
    <property type="entry name" value="FGGY_Carb_Kinase"/>
</dbReference>
<evidence type="ECO:0000256" key="1">
    <source>
        <dbReference type="ARBA" id="ARBA00009156"/>
    </source>
</evidence>
<evidence type="ECO:0000256" key="3">
    <source>
        <dbReference type="ARBA" id="ARBA00022777"/>
    </source>
</evidence>
<dbReference type="RefSeq" id="WP_204906783.1">
    <property type="nucleotide sequence ID" value="NZ_JACJKS010000011.1"/>
</dbReference>
<feature type="domain" description="Carbohydrate kinase FGGY C-terminal" evidence="6">
    <location>
        <begin position="261"/>
        <end position="444"/>
    </location>
</feature>
<dbReference type="Gene3D" id="3.30.420.40">
    <property type="match status" value="2"/>
</dbReference>
<comment type="similarity">
    <text evidence="1 4">Belongs to the FGGY kinase family.</text>
</comment>
<evidence type="ECO:0000313" key="8">
    <source>
        <dbReference type="Proteomes" id="UP000705508"/>
    </source>
</evidence>
<organism evidence="7 8">
    <name type="scientific">Mordavella massiliensis</name>
    <dbReference type="NCBI Taxonomy" id="1871024"/>
    <lineage>
        <taxon>Bacteria</taxon>
        <taxon>Bacillati</taxon>
        <taxon>Bacillota</taxon>
        <taxon>Clostridia</taxon>
        <taxon>Eubacteriales</taxon>
        <taxon>Clostridiaceae</taxon>
        <taxon>Mordavella</taxon>
    </lineage>
</organism>
<dbReference type="PANTHER" id="PTHR43095">
    <property type="entry name" value="SUGAR KINASE"/>
    <property type="match status" value="1"/>
</dbReference>
<accession>A0A938XDL5</accession>
<evidence type="ECO:0000259" key="5">
    <source>
        <dbReference type="Pfam" id="PF00370"/>
    </source>
</evidence>
<dbReference type="PANTHER" id="PTHR43095:SF3">
    <property type="entry name" value="L-XYLULOSE_3-KETO-L-GULONATE KINASE"/>
    <property type="match status" value="1"/>
</dbReference>
<dbReference type="GO" id="GO:0016773">
    <property type="term" value="F:phosphotransferase activity, alcohol group as acceptor"/>
    <property type="evidence" value="ECO:0007669"/>
    <property type="project" value="InterPro"/>
</dbReference>
<evidence type="ECO:0000313" key="7">
    <source>
        <dbReference type="EMBL" id="MBM6948784.1"/>
    </source>
</evidence>
<dbReference type="PROSITE" id="PS00445">
    <property type="entry name" value="FGGY_KINASES_2"/>
    <property type="match status" value="1"/>
</dbReference>
<gene>
    <name evidence="7" type="ORF">H6A20_08990</name>
</gene>
<dbReference type="InterPro" id="IPR018483">
    <property type="entry name" value="Carb_kinase_FGGY_CS"/>
</dbReference>
<reference evidence="7" key="2">
    <citation type="journal article" date="2021" name="Sci. Rep.">
        <title>The distribution of antibiotic resistance genes in chicken gut microbiota commensals.</title>
        <authorList>
            <person name="Juricova H."/>
            <person name="Matiasovicova J."/>
            <person name="Kubasova T."/>
            <person name="Cejkova D."/>
            <person name="Rychlik I."/>
        </authorList>
    </citation>
    <scope>NUCLEOTIDE SEQUENCE</scope>
    <source>
        <strain evidence="7">An582</strain>
    </source>
</reference>
<dbReference type="Proteomes" id="UP000705508">
    <property type="component" value="Unassembled WGS sequence"/>
</dbReference>
<dbReference type="GO" id="GO:0005975">
    <property type="term" value="P:carbohydrate metabolic process"/>
    <property type="evidence" value="ECO:0007669"/>
    <property type="project" value="InterPro"/>
</dbReference>
<keyword evidence="3 4" id="KW-0418">Kinase</keyword>
<evidence type="ECO:0000256" key="4">
    <source>
        <dbReference type="RuleBase" id="RU003733"/>
    </source>
</evidence>
<dbReference type="Pfam" id="PF00370">
    <property type="entry name" value="FGGY_N"/>
    <property type="match status" value="1"/>
</dbReference>
<dbReference type="Pfam" id="PF02782">
    <property type="entry name" value="FGGY_C"/>
    <property type="match status" value="1"/>
</dbReference>
<dbReference type="InterPro" id="IPR018484">
    <property type="entry name" value="FGGY_N"/>
</dbReference>
<reference evidence="7" key="1">
    <citation type="submission" date="2020-08" db="EMBL/GenBank/DDBJ databases">
        <authorList>
            <person name="Cejkova D."/>
            <person name="Kubasova T."/>
            <person name="Jahodarova E."/>
            <person name="Rychlik I."/>
        </authorList>
    </citation>
    <scope>NUCLEOTIDE SEQUENCE</scope>
    <source>
        <strain evidence="7">An582</strain>
    </source>
</reference>
<dbReference type="InterPro" id="IPR018485">
    <property type="entry name" value="FGGY_C"/>
</dbReference>
<proteinExistence type="inferred from homology"/>
<dbReference type="CDD" id="cd07802">
    <property type="entry name" value="ASKHA_NBD_FGGY_EcLyxK-like"/>
    <property type="match status" value="1"/>
</dbReference>
<dbReference type="InterPro" id="IPR000577">
    <property type="entry name" value="Carb_kinase_FGGY"/>
</dbReference>
<protein>
    <submittedName>
        <fullName evidence="7">Carbohydrate kinase</fullName>
    </submittedName>
</protein>
<dbReference type="EMBL" id="JACJKS010000011">
    <property type="protein sequence ID" value="MBM6948784.1"/>
    <property type="molecule type" value="Genomic_DNA"/>
</dbReference>
<dbReference type="InterPro" id="IPR043129">
    <property type="entry name" value="ATPase_NBD"/>
</dbReference>
<comment type="caution">
    <text evidence="7">The sequence shown here is derived from an EMBL/GenBank/DDBJ whole genome shotgun (WGS) entry which is preliminary data.</text>
</comment>
<evidence type="ECO:0000256" key="2">
    <source>
        <dbReference type="ARBA" id="ARBA00022679"/>
    </source>
</evidence>